<dbReference type="PANTHER" id="PTHR42783">
    <property type="entry name" value="GLUTAMATE SYNTHASE [NADPH] SMALL CHAIN"/>
    <property type="match status" value="1"/>
</dbReference>
<dbReference type="InterPro" id="IPR009051">
    <property type="entry name" value="Helical_ferredxn"/>
</dbReference>
<dbReference type="GO" id="GO:0046872">
    <property type="term" value="F:metal ion binding"/>
    <property type="evidence" value="ECO:0007669"/>
    <property type="project" value="UniProtKB-KW"/>
</dbReference>
<dbReference type="EMBL" id="AP014936">
    <property type="protein sequence ID" value="BAU49272.1"/>
    <property type="molecule type" value="Genomic_DNA"/>
</dbReference>
<feature type="transmembrane region" description="Helical" evidence="4">
    <location>
        <begin position="97"/>
        <end position="116"/>
    </location>
</feature>
<dbReference type="SUPFAM" id="SSF51971">
    <property type="entry name" value="Nucleotide-binding domain"/>
    <property type="match status" value="1"/>
</dbReference>
<dbReference type="InterPro" id="IPR017896">
    <property type="entry name" value="4Fe4S_Fe-S-bd"/>
</dbReference>
<evidence type="ECO:0000313" key="6">
    <source>
        <dbReference type="EMBL" id="BAU49272.1"/>
    </source>
</evidence>
<dbReference type="PANTHER" id="PTHR42783:SF3">
    <property type="entry name" value="GLUTAMATE SYNTHASE [NADPH] SMALL CHAIN-RELATED"/>
    <property type="match status" value="1"/>
</dbReference>
<feature type="transmembrane region" description="Helical" evidence="4">
    <location>
        <begin position="178"/>
        <end position="199"/>
    </location>
</feature>
<keyword evidence="3" id="KW-0411">Iron-sulfur</keyword>
<evidence type="ECO:0000256" key="1">
    <source>
        <dbReference type="ARBA" id="ARBA00022723"/>
    </source>
</evidence>
<dbReference type="SUPFAM" id="SSF46548">
    <property type="entry name" value="alpha-helical ferredoxin"/>
    <property type="match status" value="1"/>
</dbReference>
<dbReference type="Gene3D" id="1.10.1060.10">
    <property type="entry name" value="Alpha-helical ferredoxin"/>
    <property type="match status" value="1"/>
</dbReference>
<feature type="domain" description="4Fe-4S ferredoxin-type" evidence="5">
    <location>
        <begin position="258"/>
        <end position="288"/>
    </location>
</feature>
<dbReference type="GO" id="GO:0016491">
    <property type="term" value="F:oxidoreductase activity"/>
    <property type="evidence" value="ECO:0007669"/>
    <property type="project" value="InterPro"/>
</dbReference>
<dbReference type="InterPro" id="IPR028261">
    <property type="entry name" value="DPD_II"/>
</dbReference>
<dbReference type="Gene3D" id="3.30.70.20">
    <property type="match status" value="1"/>
</dbReference>
<sequence>MQLFAFAAFTLAFVGWLNESWLFLFENPVWLNRYTEYAIILGFGLWRIYAEQNRYTRLRLTVLVAAVTVLWWLIPWLTPFFEPYVGYLWSQPVFPGLHVPGTVTFFLVLAAVFLFGRRVICGWNCPCVGIRETVGFAFRDRTVRGKWAWRLRHTKWFFFVFYVGVMVVTQYPPNSWTVSFVGMFYLVVGLTYFGTFFVAPITGNRFYCRYLCPYGATFGLLNHAGFYDVRLDSTKCNDCRRCEQVCDMGIPVWEQGKKHGRITGIEDCMGCARCVVSCPTDALEIRDVRNLFRPGLVQNGSHLMKKRPVPLVPRIDPEPRPVAERVRDDDEIYLRPALAEIEKQAARCLDCGVPGCRTGCPLQNRIPDWMQAAARGDFVEAAAIAQSTSALPEVCGRLCPQHRLCEGSCTKAKEDGAVTIGAIERYVTEIAFEQGWGPGEPARRDGRRVAVVGAGPAGLSCADFLNRAGVTVTVYDRAEEIGGLLGHGVPPFKLDRSVLATRRALFEAAGIRFALGTDVDRAALARLVADHDAVFIGTGTQKAREVPLPGRALPGVHAALDFLSQSVALRGRRVAVLGAGDTAIDCARHARRLGASATIHARAGADRLRASPREVKVAREEGVEFQFGHAPIAIVGEGRASGVRFEAKGGIRDEQADVVVLAFGFESEPPAWLADLGVETDETGRIRVDGRGRTTRPRLYAGGDNVSGPDLVVTAMAAGRRAAETIIKDTAGWRRAVHALALRRPAPAPDAAPLAAKQSLSGVGA</sequence>
<feature type="transmembrane region" description="Helical" evidence="4">
    <location>
        <begin position="156"/>
        <end position="172"/>
    </location>
</feature>
<dbReference type="InterPro" id="IPR017900">
    <property type="entry name" value="4Fe4S_Fe_S_CS"/>
</dbReference>
<name>A0A1B4V9D9_9GAMM</name>
<gene>
    <name evidence="6" type="ORF">SVA_2724</name>
</gene>
<dbReference type="PROSITE" id="PS51379">
    <property type="entry name" value="4FE4S_FER_2"/>
    <property type="match status" value="2"/>
</dbReference>
<evidence type="ECO:0000313" key="7">
    <source>
        <dbReference type="Proteomes" id="UP000218899"/>
    </source>
</evidence>
<dbReference type="Gene3D" id="3.50.50.60">
    <property type="entry name" value="FAD/NAD(P)-binding domain"/>
    <property type="match status" value="2"/>
</dbReference>
<feature type="domain" description="4Fe-4S ferredoxin-type" evidence="5">
    <location>
        <begin position="227"/>
        <end position="256"/>
    </location>
</feature>
<organism evidence="6 7">
    <name type="scientific">Sulfurifustis variabilis</name>
    <dbReference type="NCBI Taxonomy" id="1675686"/>
    <lineage>
        <taxon>Bacteria</taxon>
        <taxon>Pseudomonadati</taxon>
        <taxon>Pseudomonadota</taxon>
        <taxon>Gammaproteobacteria</taxon>
        <taxon>Acidiferrobacterales</taxon>
        <taxon>Acidiferrobacteraceae</taxon>
        <taxon>Sulfurifustis</taxon>
    </lineage>
</organism>
<accession>A0A1B4V9D9</accession>
<dbReference type="Pfam" id="PF14691">
    <property type="entry name" value="Fer4_20"/>
    <property type="match status" value="1"/>
</dbReference>
<evidence type="ECO:0000256" key="3">
    <source>
        <dbReference type="ARBA" id="ARBA00023014"/>
    </source>
</evidence>
<dbReference type="Proteomes" id="UP000218899">
    <property type="component" value="Chromosome"/>
</dbReference>
<keyword evidence="1" id="KW-0479">Metal-binding</keyword>
<proteinExistence type="predicted"/>
<evidence type="ECO:0000256" key="4">
    <source>
        <dbReference type="SAM" id="Phobius"/>
    </source>
</evidence>
<feature type="transmembrane region" description="Helical" evidence="4">
    <location>
        <begin position="57"/>
        <end position="77"/>
    </location>
</feature>
<dbReference type="KEGG" id="sva:SVA_2724"/>
<feature type="transmembrane region" description="Helical" evidence="4">
    <location>
        <begin position="33"/>
        <end position="50"/>
    </location>
</feature>
<dbReference type="PRINTS" id="PR00419">
    <property type="entry name" value="ADXRDTASE"/>
</dbReference>
<dbReference type="Pfam" id="PF12801">
    <property type="entry name" value="Fer4_5"/>
    <property type="match status" value="2"/>
</dbReference>
<keyword evidence="7" id="KW-1185">Reference proteome</keyword>
<keyword evidence="2" id="KW-0408">Iron</keyword>
<dbReference type="AlphaFoldDB" id="A0A1B4V9D9"/>
<evidence type="ECO:0000259" key="5">
    <source>
        <dbReference type="PROSITE" id="PS51379"/>
    </source>
</evidence>
<dbReference type="InterPro" id="IPR036188">
    <property type="entry name" value="FAD/NAD-bd_sf"/>
</dbReference>
<dbReference type="Pfam" id="PF13187">
    <property type="entry name" value="Fer4_9"/>
    <property type="match status" value="1"/>
</dbReference>
<keyword evidence="4" id="KW-0472">Membrane</keyword>
<keyword evidence="4" id="KW-0812">Transmembrane</keyword>
<dbReference type="SUPFAM" id="SSF54862">
    <property type="entry name" value="4Fe-4S ferredoxins"/>
    <property type="match status" value="1"/>
</dbReference>
<reference evidence="6 7" key="1">
    <citation type="submission" date="2015-08" db="EMBL/GenBank/DDBJ databases">
        <title>Complete genome sequence of Sulfurifustis variabilis.</title>
        <authorList>
            <person name="Miura A."/>
            <person name="Kojima H."/>
            <person name="Fukui M."/>
        </authorList>
    </citation>
    <scope>NUCLEOTIDE SEQUENCE [LARGE SCALE GENOMIC DNA]</scope>
    <source>
        <strain evidence="7">skN76</strain>
    </source>
</reference>
<dbReference type="GO" id="GO:0051536">
    <property type="term" value="F:iron-sulfur cluster binding"/>
    <property type="evidence" value="ECO:0007669"/>
    <property type="project" value="UniProtKB-KW"/>
</dbReference>
<dbReference type="PROSITE" id="PS00198">
    <property type="entry name" value="4FE4S_FER_1"/>
    <property type="match status" value="1"/>
</dbReference>
<evidence type="ECO:0000256" key="2">
    <source>
        <dbReference type="ARBA" id="ARBA00023004"/>
    </source>
</evidence>
<dbReference type="InterPro" id="IPR023753">
    <property type="entry name" value="FAD/NAD-binding_dom"/>
</dbReference>
<keyword evidence="4" id="KW-1133">Transmembrane helix</keyword>
<dbReference type="Pfam" id="PF07992">
    <property type="entry name" value="Pyr_redox_2"/>
    <property type="match status" value="1"/>
</dbReference>
<protein>
    <submittedName>
        <fullName evidence="6">Glutamate synthase</fullName>
    </submittedName>
</protein>